<evidence type="ECO:0000313" key="3">
    <source>
        <dbReference type="Proteomes" id="UP000595254"/>
    </source>
</evidence>
<reference evidence="2 3" key="1">
    <citation type="submission" date="2021-01" db="EMBL/GenBank/DDBJ databases">
        <title>FDA dAtabase for Regulatory Grade micrObial Sequences (FDA-ARGOS): Supporting development and validation of Infectious Disease Dx tests.</title>
        <authorList>
            <person name="Nelson B."/>
            <person name="Plummer A."/>
            <person name="Tallon L."/>
            <person name="Sadzewicz L."/>
            <person name="Zhao X."/>
            <person name="Boylan J."/>
            <person name="Ott S."/>
            <person name="Bowen H."/>
            <person name="Vavikolanu K."/>
            <person name="Mehta A."/>
            <person name="Aluvathingal J."/>
            <person name="Nadendla S."/>
            <person name="Myers T."/>
            <person name="Yan Y."/>
            <person name="Sichtig H."/>
        </authorList>
    </citation>
    <scope>NUCLEOTIDE SEQUENCE [LARGE SCALE GENOMIC DNA]</scope>
    <source>
        <strain evidence="2 3">FDAARGOS_1161</strain>
    </source>
</reference>
<evidence type="ECO:0000259" key="1">
    <source>
        <dbReference type="Pfam" id="PF12671"/>
    </source>
</evidence>
<proteinExistence type="predicted"/>
<sequence length="287" mass="33354">MKEQLKDLLAERVQLLVIDGDGESGSDRLVNKRACLRTRDAEIVRVQAIGRIINDTEKGDEHWLDYQVHFKYLIKHGTLFYIEEELEQRRALFHSGELNDDWEIQPSYQERGPGVPAVQSQPERLDYHYSRLKAVQYAERWWNEFNPAYPKFTDDCSSFISQCLHAGGIPMWGSPKRSTGWWMSGTVWSYSWTVANALQQLLDRGQGIRTKEVQRPEELDLGDIICLDFQGDGRFDHSLIVTAKDQNSMPLVNAHTTNSRHRYWAYEDSTAYTPNIKYKFYLILDGT</sequence>
<accession>A0A974NQM9</accession>
<evidence type="ECO:0000313" key="2">
    <source>
        <dbReference type="EMBL" id="QQT02254.1"/>
    </source>
</evidence>
<name>A0A974NQM9_PERPY</name>
<keyword evidence="3" id="KW-1185">Reference proteome</keyword>
<dbReference type="PANTHER" id="PTHR40032:SF1">
    <property type="entry name" value="EXPORTED PROTEIN"/>
    <property type="match status" value="1"/>
</dbReference>
<dbReference type="Pfam" id="PF12671">
    <property type="entry name" value="Amidase_6"/>
    <property type="match status" value="1"/>
</dbReference>
<gene>
    <name evidence="2" type="ORF">I6J18_10630</name>
</gene>
<protein>
    <submittedName>
        <fullName evidence="2">Amidase domain-containing protein</fullName>
    </submittedName>
</protein>
<organism evidence="2 3">
    <name type="scientific">Peribacillus psychrosaccharolyticus</name>
    <name type="common">Bacillus psychrosaccharolyticus</name>
    <dbReference type="NCBI Taxonomy" id="1407"/>
    <lineage>
        <taxon>Bacteria</taxon>
        <taxon>Bacillati</taxon>
        <taxon>Bacillota</taxon>
        <taxon>Bacilli</taxon>
        <taxon>Bacillales</taxon>
        <taxon>Bacillaceae</taxon>
        <taxon>Peribacillus</taxon>
    </lineage>
</organism>
<dbReference type="KEGG" id="ppsr:I6J18_10630"/>
<dbReference type="InterPro" id="IPR024301">
    <property type="entry name" value="Amidase_6"/>
</dbReference>
<feature type="domain" description="Putative amidase" evidence="1">
    <location>
        <begin position="129"/>
        <end position="281"/>
    </location>
</feature>
<dbReference type="Proteomes" id="UP000595254">
    <property type="component" value="Chromosome"/>
</dbReference>
<dbReference type="AlphaFoldDB" id="A0A974NQM9"/>
<dbReference type="RefSeq" id="WP_040372641.1">
    <property type="nucleotide sequence ID" value="NZ_CP068053.1"/>
</dbReference>
<dbReference type="EMBL" id="CP068053">
    <property type="protein sequence ID" value="QQT02254.1"/>
    <property type="molecule type" value="Genomic_DNA"/>
</dbReference>
<dbReference type="PANTHER" id="PTHR40032">
    <property type="entry name" value="EXPORTED PROTEIN-RELATED"/>
    <property type="match status" value="1"/>
</dbReference>